<dbReference type="AlphaFoldDB" id="D5UX18"/>
<dbReference type="InterPro" id="IPR036689">
    <property type="entry name" value="ESAT-6-like_sf"/>
</dbReference>
<proteinExistence type="inferred from homology"/>
<organism evidence="2 3">
    <name type="scientific">Tsukamurella paurometabola (strain ATCC 8368 / DSM 20162 / CCUG 35730 / CIP 100753 / JCM 10117 / KCTC 9821 / NBRC 16120 / NCIMB 702349 / NCTC 13040)</name>
    <name type="common">Corynebacterium paurometabolum</name>
    <dbReference type="NCBI Taxonomy" id="521096"/>
    <lineage>
        <taxon>Bacteria</taxon>
        <taxon>Bacillati</taxon>
        <taxon>Actinomycetota</taxon>
        <taxon>Actinomycetes</taxon>
        <taxon>Mycobacteriales</taxon>
        <taxon>Tsukamurellaceae</taxon>
        <taxon>Tsukamurella</taxon>
    </lineage>
</organism>
<dbReference type="RefSeq" id="WP_013128035.1">
    <property type="nucleotide sequence ID" value="NC_014158.1"/>
</dbReference>
<dbReference type="STRING" id="521096.Tpau_3454"/>
<reference evidence="3" key="1">
    <citation type="submission" date="2010-03" db="EMBL/GenBank/DDBJ databases">
        <title>The complete chromosome of Tsukamurella paurometabola DSM 20162.</title>
        <authorList>
            <consortium name="US DOE Joint Genome Institute (JGI-PGF)"/>
            <person name="Lucas S."/>
            <person name="Copeland A."/>
            <person name="Lapidus A."/>
            <person name="Glavina del Rio T."/>
            <person name="Dalin E."/>
            <person name="Tice H."/>
            <person name="Bruce D."/>
            <person name="Goodwin L."/>
            <person name="Pitluck S."/>
            <person name="Kyrpides N."/>
            <person name="Mavromatis K."/>
            <person name="Ivanova N."/>
            <person name="Mikhailova N."/>
            <person name="Munk A.C."/>
            <person name="Brettin T."/>
            <person name="Detter J.C."/>
            <person name="Tapia R."/>
            <person name="Han C."/>
            <person name="Larimer F."/>
            <person name="Land M."/>
            <person name="Hauser L."/>
            <person name="Markowitz V."/>
            <person name="Cheng J.-F."/>
            <person name="Hugenholtz P."/>
            <person name="Woyke T."/>
            <person name="Wu D."/>
            <person name="Jando M."/>
            <person name="Brambilla E."/>
            <person name="Klenk H.-P."/>
            <person name="Eisen J.A."/>
        </authorList>
    </citation>
    <scope>NUCLEOTIDE SEQUENCE [LARGE SCALE GENOMIC DNA]</scope>
    <source>
        <strain evidence="3">ATCC 8368 / DSM 20162 / CCUG 35730 / CIP 100753 / JCM 10117 / KCTC 9821 / NBRC 16120 / NCIMB 702349 / NCTC 13040</strain>
    </source>
</reference>
<name>D5UX18_TSUPD</name>
<evidence type="ECO:0000256" key="1">
    <source>
        <dbReference type="RuleBase" id="RU362001"/>
    </source>
</evidence>
<dbReference type="HOGENOM" id="CLU_2371906_0_0_11"/>
<dbReference type="KEGG" id="tpr:Tpau_3454"/>
<reference evidence="2 3" key="2">
    <citation type="journal article" date="2011" name="Stand. Genomic Sci.">
        <title>Complete genome sequence of Tsukamurella paurometabola type strain (no. 33).</title>
        <authorList>
            <person name="Munk A.C."/>
            <person name="Lapidus A."/>
            <person name="Lucas S."/>
            <person name="Nolan M."/>
            <person name="Tice H."/>
            <person name="Cheng J.F."/>
            <person name="Del Rio T.G."/>
            <person name="Goodwin L."/>
            <person name="Pitluck S."/>
            <person name="Liolios K."/>
            <person name="Huntemann M."/>
            <person name="Ivanova N."/>
            <person name="Mavromatis K."/>
            <person name="Mikhailova N."/>
            <person name="Pati A."/>
            <person name="Chen A."/>
            <person name="Palaniappan K."/>
            <person name="Tapia R."/>
            <person name="Han C."/>
            <person name="Land M."/>
            <person name="Hauser L."/>
            <person name="Chang Y.J."/>
            <person name="Jeffries C.D."/>
            <person name="Brettin T."/>
            <person name="Yasawong M."/>
            <person name="Brambilla E.M."/>
            <person name="Rohde M."/>
            <person name="Sikorski J."/>
            <person name="Goker M."/>
            <person name="Detter J.C."/>
            <person name="Woyke T."/>
            <person name="Bristow J."/>
            <person name="Eisen J.A."/>
            <person name="Markowitz V."/>
            <person name="Hugenholtz P."/>
            <person name="Kyrpides N.C."/>
            <person name="Klenk H.P."/>
        </authorList>
    </citation>
    <scope>NUCLEOTIDE SEQUENCE [LARGE SCALE GENOMIC DNA]</scope>
    <source>
        <strain evidence="3">ATCC 8368 / DSM 20162 / CCUG 35730 / CIP 100753 / JCM 10117 / KCTC 9821 / NBRC 16120 / NCIMB 702349 / NCTC 13040</strain>
    </source>
</reference>
<sequence>MRYKYDLAAMGDFVEALDKQIADITAGCAEVGSAADDVLKGYKGDAATAFDTTQAQWRSDMTARIKELQALRNHVATCKRNYEEADRVIQKMFDA</sequence>
<dbReference type="Proteomes" id="UP000001213">
    <property type="component" value="Chromosome"/>
</dbReference>
<dbReference type="Gene3D" id="1.10.287.1060">
    <property type="entry name" value="ESAT-6-like"/>
    <property type="match status" value="1"/>
</dbReference>
<comment type="similarity">
    <text evidence="1">Belongs to the WXG100 family.</text>
</comment>
<dbReference type="EMBL" id="CP001966">
    <property type="protein sequence ID" value="ADG80037.1"/>
    <property type="molecule type" value="Genomic_DNA"/>
</dbReference>
<dbReference type="SUPFAM" id="SSF140453">
    <property type="entry name" value="EsxAB dimer-like"/>
    <property type="match status" value="1"/>
</dbReference>
<evidence type="ECO:0000313" key="3">
    <source>
        <dbReference type="Proteomes" id="UP000001213"/>
    </source>
</evidence>
<dbReference type="InterPro" id="IPR010310">
    <property type="entry name" value="T7SS_ESAT-6-like"/>
</dbReference>
<evidence type="ECO:0000313" key="2">
    <source>
        <dbReference type="EMBL" id="ADG80037.1"/>
    </source>
</evidence>
<accession>D5UX18</accession>
<gene>
    <name evidence="2" type="ordered locus">Tpau_3454</name>
</gene>
<dbReference type="NCBIfam" id="TIGR03930">
    <property type="entry name" value="WXG100_ESAT6"/>
    <property type="match status" value="1"/>
</dbReference>
<dbReference type="Pfam" id="PF06013">
    <property type="entry name" value="WXG100"/>
    <property type="match status" value="1"/>
</dbReference>
<dbReference type="eggNOG" id="COG4842">
    <property type="taxonomic scope" value="Bacteria"/>
</dbReference>
<keyword evidence="3" id="KW-1185">Reference proteome</keyword>
<protein>
    <recommendedName>
        <fullName evidence="1">ESAT-6-like protein</fullName>
    </recommendedName>
</protein>